<comment type="caution">
    <text evidence="1">The sequence shown here is derived from an EMBL/GenBank/DDBJ whole genome shotgun (WGS) entry which is preliminary data.</text>
</comment>
<reference evidence="1" key="1">
    <citation type="submission" date="2019-11" db="EMBL/GenBank/DDBJ databases">
        <authorList>
            <person name="Li J."/>
        </authorList>
    </citation>
    <scope>NUCLEOTIDE SEQUENCE</scope>
    <source>
        <strain evidence="1">B6B</strain>
    </source>
</reference>
<evidence type="ECO:0000313" key="1">
    <source>
        <dbReference type="EMBL" id="MRH44249.1"/>
    </source>
</evidence>
<dbReference type="InterPro" id="IPR038765">
    <property type="entry name" value="Papain-like_cys_pep_sf"/>
</dbReference>
<dbReference type="SUPFAM" id="SSF54001">
    <property type="entry name" value="Cysteine proteinases"/>
    <property type="match status" value="1"/>
</dbReference>
<organism evidence="1 2">
    <name type="scientific">Aquibacillus halophilus</name>
    <dbReference type="NCBI Taxonomy" id="930132"/>
    <lineage>
        <taxon>Bacteria</taxon>
        <taxon>Bacillati</taxon>
        <taxon>Bacillota</taxon>
        <taxon>Bacilli</taxon>
        <taxon>Bacillales</taxon>
        <taxon>Bacillaceae</taxon>
        <taxon>Aquibacillus</taxon>
    </lineage>
</organism>
<proteinExistence type="predicted"/>
<dbReference type="RefSeq" id="WP_153737861.1">
    <property type="nucleotide sequence ID" value="NZ_WJNG01000015.1"/>
</dbReference>
<name>A0A6A8DKG0_9BACI</name>
<dbReference type="Proteomes" id="UP000799092">
    <property type="component" value="Unassembled WGS sequence"/>
</dbReference>
<accession>A0A6A8DKG0</accession>
<dbReference type="EMBL" id="WJNG01000015">
    <property type="protein sequence ID" value="MRH44249.1"/>
    <property type="molecule type" value="Genomic_DNA"/>
</dbReference>
<protein>
    <submittedName>
        <fullName evidence="1">Uncharacterized protein</fullName>
    </submittedName>
</protein>
<dbReference type="Gene3D" id="3.90.1720.10">
    <property type="entry name" value="endopeptidase domain like (from Nostoc punctiforme)"/>
    <property type="match status" value="1"/>
</dbReference>
<keyword evidence="2" id="KW-1185">Reference proteome</keyword>
<gene>
    <name evidence="1" type="ORF">GH741_16520</name>
</gene>
<dbReference type="OrthoDB" id="2080087at2"/>
<evidence type="ECO:0000313" key="2">
    <source>
        <dbReference type="Proteomes" id="UP000799092"/>
    </source>
</evidence>
<dbReference type="AlphaFoldDB" id="A0A6A8DKG0"/>
<sequence length="251" mass="29231">MDRNFSVEQYEDWIRIRQISNIPFNYYAIYLDHQLAANFYRGDTFYLHTSNRASPSHLIIAAYNLDRGFPTAVGEQYSLGTRDRNFKPGDILVASDNLNETMTGYIGHSALVIDKDNLIESPGGHPAIRKDTIQQFLDKHPVHAQFRPRSKKNGKAAVEYATNYLKKYKDNLDQGIEEPVFSYNLSQSIEDPWEHIYCSKLIWLSYFHGASYKLDNDYLWYSPEDLYTNLLASVDFELIYEHEDVEFIINT</sequence>